<evidence type="ECO:0000256" key="1">
    <source>
        <dbReference type="ARBA" id="ARBA00004123"/>
    </source>
</evidence>
<gene>
    <name evidence="11" type="ORF">Ctob_004994</name>
</gene>
<dbReference type="AlphaFoldDB" id="A0A0M0JWM0"/>
<protein>
    <recommendedName>
        <fullName evidence="8">Nuclear cap-binding protein subunit 2</fullName>
    </recommendedName>
    <alternativeName>
        <fullName evidence="8">20 kDa nuclear cap-binding protein</fullName>
    </alternativeName>
</protein>
<dbReference type="PANTHER" id="PTHR18847">
    <property type="entry name" value="20 KD NUCLEAR CAP BINDING PROTEIN"/>
    <property type="match status" value="1"/>
</dbReference>
<dbReference type="Pfam" id="PF00076">
    <property type="entry name" value="RRM_1"/>
    <property type="match status" value="1"/>
</dbReference>
<comment type="caution">
    <text evidence="11">The sequence shown here is derived from an EMBL/GenBank/DDBJ whole genome shotgun (WGS) entry which is preliminary data.</text>
</comment>
<dbReference type="InterPro" id="IPR034148">
    <property type="entry name" value="NCBP2_RRM"/>
</dbReference>
<dbReference type="PROSITE" id="PS50102">
    <property type="entry name" value="RRM"/>
    <property type="match status" value="1"/>
</dbReference>
<evidence type="ECO:0000256" key="2">
    <source>
        <dbReference type="ARBA" id="ARBA00010725"/>
    </source>
</evidence>
<evidence type="ECO:0000313" key="12">
    <source>
        <dbReference type="Proteomes" id="UP000037460"/>
    </source>
</evidence>
<evidence type="ECO:0000256" key="6">
    <source>
        <dbReference type="ARBA" id="ARBA00023242"/>
    </source>
</evidence>
<dbReference type="OrthoDB" id="201398at2759"/>
<keyword evidence="3 8" id="KW-0507">mRNA processing</keyword>
<keyword evidence="6 8" id="KW-0539">Nucleus</keyword>
<keyword evidence="12" id="KW-1185">Reference proteome</keyword>
<feature type="compositionally biased region" description="Basic and acidic residues" evidence="9">
    <location>
        <begin position="145"/>
        <end position="179"/>
    </location>
</feature>
<dbReference type="GO" id="GO:0045292">
    <property type="term" value="P:mRNA cis splicing, via spliceosome"/>
    <property type="evidence" value="ECO:0007669"/>
    <property type="project" value="InterPro"/>
</dbReference>
<evidence type="ECO:0000256" key="7">
    <source>
        <dbReference type="PROSITE-ProRule" id="PRU00176"/>
    </source>
</evidence>
<dbReference type="Proteomes" id="UP000037460">
    <property type="component" value="Unassembled WGS sequence"/>
</dbReference>
<proteinExistence type="inferred from homology"/>
<evidence type="ECO:0000256" key="8">
    <source>
        <dbReference type="RuleBase" id="RU364036"/>
    </source>
</evidence>
<evidence type="ECO:0000256" key="3">
    <source>
        <dbReference type="ARBA" id="ARBA00022664"/>
    </source>
</evidence>
<dbReference type="SMART" id="SM00360">
    <property type="entry name" value="RRM"/>
    <property type="match status" value="1"/>
</dbReference>
<dbReference type="InterPro" id="IPR035979">
    <property type="entry name" value="RBD_domain_sf"/>
</dbReference>
<organism evidence="11 12">
    <name type="scientific">Chrysochromulina tobinii</name>
    <dbReference type="NCBI Taxonomy" id="1460289"/>
    <lineage>
        <taxon>Eukaryota</taxon>
        <taxon>Haptista</taxon>
        <taxon>Haptophyta</taxon>
        <taxon>Prymnesiophyceae</taxon>
        <taxon>Prymnesiales</taxon>
        <taxon>Chrysochromulinaceae</taxon>
        <taxon>Chrysochromulina</taxon>
    </lineage>
</organism>
<dbReference type="CDD" id="cd12240">
    <property type="entry name" value="RRM_NCBP2"/>
    <property type="match status" value="1"/>
</dbReference>
<evidence type="ECO:0000256" key="4">
    <source>
        <dbReference type="ARBA" id="ARBA00022884"/>
    </source>
</evidence>
<dbReference type="InterPro" id="IPR000504">
    <property type="entry name" value="RRM_dom"/>
</dbReference>
<evidence type="ECO:0000256" key="5">
    <source>
        <dbReference type="ARBA" id="ARBA00023187"/>
    </source>
</evidence>
<evidence type="ECO:0000313" key="11">
    <source>
        <dbReference type="EMBL" id="KOO30533.1"/>
    </source>
</evidence>
<dbReference type="PANTHER" id="PTHR18847:SF0">
    <property type="entry name" value="NUCLEAR CAP-BINDING PROTEIN SUBUNIT 2"/>
    <property type="match status" value="1"/>
</dbReference>
<sequence>MAHLYGSDILDQQLQKERHWQQWKDPKQWQVAIERSTTLYIGKLSKYTNEYQLHALFGRVGEVKRIIMGLDRNDKTPCGFCFVEYVRRADTEDAKRFFNGMEVDGREIQVDFDGGFEEGRQYGRGRSGGQKRYEPWPALPPLAPLEHRIAGPLGGHERGPDPGSKRSKQEANPRFRGEDKDADDDD</sequence>
<evidence type="ECO:0000259" key="10">
    <source>
        <dbReference type="PROSITE" id="PS50102"/>
    </source>
</evidence>
<dbReference type="GO" id="GO:0000339">
    <property type="term" value="F:RNA cap binding"/>
    <property type="evidence" value="ECO:0007669"/>
    <property type="project" value="InterPro"/>
</dbReference>
<name>A0A0M0JWM0_9EUKA</name>
<accession>A0A0M0JWM0</accession>
<dbReference type="InterPro" id="IPR012677">
    <property type="entry name" value="Nucleotide-bd_a/b_plait_sf"/>
</dbReference>
<dbReference type="EMBL" id="JWZX01002205">
    <property type="protein sequence ID" value="KOO30533.1"/>
    <property type="molecule type" value="Genomic_DNA"/>
</dbReference>
<evidence type="ECO:0000256" key="9">
    <source>
        <dbReference type="SAM" id="MobiDB-lite"/>
    </source>
</evidence>
<feature type="region of interest" description="Disordered" evidence="9">
    <location>
        <begin position="116"/>
        <end position="186"/>
    </location>
</feature>
<keyword evidence="5 8" id="KW-0508">mRNA splicing</keyword>
<dbReference type="InterPro" id="IPR027157">
    <property type="entry name" value="NCBP2"/>
</dbReference>
<dbReference type="SUPFAM" id="SSF54928">
    <property type="entry name" value="RNA-binding domain, RBD"/>
    <property type="match status" value="1"/>
</dbReference>
<feature type="domain" description="RRM" evidence="10">
    <location>
        <begin position="37"/>
        <end position="115"/>
    </location>
</feature>
<dbReference type="GO" id="GO:0005846">
    <property type="term" value="C:nuclear cap binding complex"/>
    <property type="evidence" value="ECO:0007669"/>
    <property type="project" value="InterPro"/>
</dbReference>
<dbReference type="Gene3D" id="3.30.70.330">
    <property type="match status" value="1"/>
</dbReference>
<comment type="subcellular location">
    <subcellularLocation>
        <location evidence="1 8">Nucleus</location>
    </subcellularLocation>
</comment>
<keyword evidence="4 7" id="KW-0694">RNA-binding</keyword>
<comment type="similarity">
    <text evidence="2 8">Belongs to the RRM NCBP2 family.</text>
</comment>
<reference evidence="12" key="1">
    <citation type="journal article" date="2015" name="PLoS Genet.">
        <title>Genome Sequence and Transcriptome Analyses of Chrysochromulina tobin: Metabolic Tools for Enhanced Algal Fitness in the Prominent Order Prymnesiales (Haptophyceae).</title>
        <authorList>
            <person name="Hovde B.T."/>
            <person name="Deodato C.R."/>
            <person name="Hunsperger H.M."/>
            <person name="Ryken S.A."/>
            <person name="Yost W."/>
            <person name="Jha R.K."/>
            <person name="Patterson J."/>
            <person name="Monnat R.J. Jr."/>
            <person name="Barlow S.B."/>
            <person name="Starkenburg S.R."/>
            <person name="Cattolico R.A."/>
        </authorList>
    </citation>
    <scope>NUCLEOTIDE SEQUENCE</scope>
    <source>
        <strain evidence="12">CCMP291</strain>
    </source>
</reference>
<dbReference type="GO" id="GO:0005634">
    <property type="term" value="C:nucleus"/>
    <property type="evidence" value="ECO:0007669"/>
    <property type="project" value="UniProtKB-SubCell"/>
</dbReference>